<keyword evidence="3" id="KW-1185">Reference proteome</keyword>
<dbReference type="AlphaFoldDB" id="A0A9X1U1K0"/>
<protein>
    <recommendedName>
        <fullName evidence="4">Outer membrane protein beta-barrel domain-containing protein</fullName>
    </recommendedName>
</protein>
<feature type="chain" id="PRO_5040886924" description="Outer membrane protein beta-barrel domain-containing protein" evidence="1">
    <location>
        <begin position="24"/>
        <end position="216"/>
    </location>
</feature>
<organism evidence="2 3">
    <name type="scientific">Aequorivita vitellina</name>
    <dbReference type="NCBI Taxonomy" id="2874475"/>
    <lineage>
        <taxon>Bacteria</taxon>
        <taxon>Pseudomonadati</taxon>
        <taxon>Bacteroidota</taxon>
        <taxon>Flavobacteriia</taxon>
        <taxon>Flavobacteriales</taxon>
        <taxon>Flavobacteriaceae</taxon>
        <taxon>Aequorivita</taxon>
    </lineage>
</organism>
<dbReference type="Proteomes" id="UP001139461">
    <property type="component" value="Unassembled WGS sequence"/>
</dbReference>
<name>A0A9X1U1K0_9FLAO</name>
<gene>
    <name evidence="2" type="ORF">K8089_12250</name>
</gene>
<feature type="signal peptide" evidence="1">
    <location>
        <begin position="1"/>
        <end position="23"/>
    </location>
</feature>
<dbReference type="EMBL" id="JAIRBA010000025">
    <property type="protein sequence ID" value="MCG2419794.1"/>
    <property type="molecule type" value="Genomic_DNA"/>
</dbReference>
<keyword evidence="1" id="KW-0732">Signal</keyword>
<comment type="caution">
    <text evidence="2">The sequence shown here is derived from an EMBL/GenBank/DDBJ whole genome shotgun (WGS) entry which is preliminary data.</text>
</comment>
<dbReference type="RefSeq" id="WP_237603579.1">
    <property type="nucleotide sequence ID" value="NZ_JAIRBA010000025.1"/>
</dbReference>
<evidence type="ECO:0008006" key="4">
    <source>
        <dbReference type="Google" id="ProtNLM"/>
    </source>
</evidence>
<evidence type="ECO:0000313" key="3">
    <source>
        <dbReference type="Proteomes" id="UP001139461"/>
    </source>
</evidence>
<reference evidence="2" key="1">
    <citation type="submission" date="2021-09" db="EMBL/GenBank/DDBJ databases">
        <title>Genome of Aequorivita sp. strain F47161.</title>
        <authorList>
            <person name="Wang Y."/>
        </authorList>
    </citation>
    <scope>NUCLEOTIDE SEQUENCE</scope>
    <source>
        <strain evidence="2">F47161</strain>
    </source>
</reference>
<accession>A0A9X1U1K0</accession>
<evidence type="ECO:0000256" key="1">
    <source>
        <dbReference type="SAM" id="SignalP"/>
    </source>
</evidence>
<sequence>MNTSKSKILLVSVFLLFSFNLFAQSDKFNRLSAEISTGLHVPLAPGDGISRSKYIAFKQFQLSGRYMFSKKMGIKGHFGFNRFADPDKKNTAVSFSRLGLEGVLNVGSLLNLDYHIREKVGLLFHTGVGVTFANPSGTTSTDKIGNILAGFTGLVRLNNTMALSGDMTYISNIRQHYGYNGASLNAGEKGTSGGFVNVSIGIMFYLGEHRYHSDWY</sequence>
<proteinExistence type="predicted"/>
<evidence type="ECO:0000313" key="2">
    <source>
        <dbReference type="EMBL" id="MCG2419794.1"/>
    </source>
</evidence>